<dbReference type="SUPFAM" id="SSF143800">
    <property type="entry name" value="L28p-like"/>
    <property type="match status" value="1"/>
</dbReference>
<name>A0A1L1W8I6_9FLOR</name>
<evidence type="ECO:0000256" key="5">
    <source>
        <dbReference type="ARBA" id="ARBA00023274"/>
    </source>
</evidence>
<dbReference type="GO" id="GO:0009507">
    <property type="term" value="C:chloroplast"/>
    <property type="evidence" value="ECO:0007669"/>
    <property type="project" value="UniProtKB-SubCell"/>
</dbReference>
<geneLocation type="chloroplast" evidence="7"/>
<dbReference type="GO" id="GO:0003735">
    <property type="term" value="F:structural constituent of ribosome"/>
    <property type="evidence" value="ECO:0007669"/>
    <property type="project" value="InterPro"/>
</dbReference>
<dbReference type="NCBIfam" id="NF001809">
    <property type="entry name" value="PRK00528.1"/>
    <property type="match status" value="1"/>
</dbReference>
<comment type="subcellular location">
    <subcellularLocation>
        <location evidence="6">Plastid</location>
        <location evidence="6">Chloroplast</location>
    </subcellularLocation>
</comment>
<dbReference type="GO" id="GO:0019843">
    <property type="term" value="F:rRNA binding"/>
    <property type="evidence" value="ECO:0007669"/>
    <property type="project" value="UniProtKB-KW"/>
</dbReference>
<accession>A0A1L1W8I6</accession>
<comment type="subunit">
    <text evidence="6">Part of the 50S ribosomal subunit.</text>
</comment>
<evidence type="ECO:0000256" key="2">
    <source>
        <dbReference type="ARBA" id="ARBA00022730"/>
    </source>
</evidence>
<dbReference type="InterPro" id="IPR042105">
    <property type="entry name" value="Ribosomal_bL31_sf"/>
</dbReference>
<reference evidence="7" key="1">
    <citation type="submission" date="2014-03" db="EMBL/GenBank/DDBJ databases">
        <title>Molecular Investigation of Pacific North American Membranoptera.</title>
        <authorList>
            <person name="Hughey J.R."/>
            <person name="Hommersand M.H."/>
            <person name="Miller K.A."/>
            <person name="Fuller T."/>
            <person name="Lin S.-M."/>
        </authorList>
    </citation>
    <scope>NUCLEOTIDE SEQUENCE</scope>
</reference>
<dbReference type="NCBIfam" id="TIGR00105">
    <property type="entry name" value="L31"/>
    <property type="match status" value="1"/>
</dbReference>
<dbReference type="PANTHER" id="PTHR33280:SF1">
    <property type="entry name" value="LARGE RIBOSOMAL SUBUNIT PROTEIN BL31C"/>
    <property type="match status" value="1"/>
</dbReference>
<comment type="caution">
    <text evidence="6">Lacks conserved residue(s) required for the propagation of feature annotation.</text>
</comment>
<organism evidence="7">
    <name type="scientific">Membranoptera weeksiae</name>
    <dbReference type="NCBI Taxonomy" id="158720"/>
    <lineage>
        <taxon>Eukaryota</taxon>
        <taxon>Rhodophyta</taxon>
        <taxon>Florideophyceae</taxon>
        <taxon>Rhodymeniophycidae</taxon>
        <taxon>Ceramiales</taxon>
        <taxon>Delesseriaceae</taxon>
        <taxon>Membranoptera</taxon>
    </lineage>
</organism>
<keyword evidence="7" id="KW-0150">Chloroplast</keyword>
<dbReference type="GO" id="GO:0006412">
    <property type="term" value="P:translation"/>
    <property type="evidence" value="ECO:0007669"/>
    <property type="project" value="UniProtKB-UniRule"/>
</dbReference>
<keyword evidence="4 6" id="KW-0689">Ribosomal protein</keyword>
<evidence type="ECO:0000256" key="1">
    <source>
        <dbReference type="ARBA" id="ARBA00009296"/>
    </source>
</evidence>
<keyword evidence="7" id="KW-0934">Plastid</keyword>
<dbReference type="Gene3D" id="4.10.830.30">
    <property type="entry name" value="Ribosomal protein L31"/>
    <property type="match status" value="1"/>
</dbReference>
<evidence type="ECO:0000313" key="7">
    <source>
        <dbReference type="EMBL" id="AHZ94665.1"/>
    </source>
</evidence>
<sequence length="108" mass="12974">MQELKKEKNMVYVKQEKHHNTQNANLENNIYKTIKYFISIMPKRNIHPEWYNDTKVYCDGKHIMTIGSTKKVLHVDIWSGNHPFFTGSQRIIDTEGRVEKFMKKYKLK</sequence>
<keyword evidence="3 6" id="KW-0694">RNA-binding</keyword>
<dbReference type="HAMAP" id="MF_00501">
    <property type="entry name" value="Ribosomal_bL31_1"/>
    <property type="match status" value="1"/>
</dbReference>
<dbReference type="InterPro" id="IPR034704">
    <property type="entry name" value="Ribosomal_bL28/bL31-like_sf"/>
</dbReference>
<dbReference type="PROSITE" id="PS01143">
    <property type="entry name" value="RIBOSOMAL_L31"/>
    <property type="match status" value="1"/>
</dbReference>
<evidence type="ECO:0000256" key="4">
    <source>
        <dbReference type="ARBA" id="ARBA00022980"/>
    </source>
</evidence>
<protein>
    <recommendedName>
        <fullName evidence="6">Large ribosomal subunit protein bL31c</fullName>
    </recommendedName>
</protein>
<evidence type="ECO:0000256" key="3">
    <source>
        <dbReference type="ARBA" id="ARBA00022884"/>
    </source>
</evidence>
<dbReference type="RefSeq" id="YP_009332651.1">
    <property type="nucleotide sequence ID" value="NC_032396.1"/>
</dbReference>
<dbReference type="GO" id="GO:1990904">
    <property type="term" value="C:ribonucleoprotein complex"/>
    <property type="evidence" value="ECO:0007669"/>
    <property type="project" value="UniProtKB-KW"/>
</dbReference>
<dbReference type="GO" id="GO:0005840">
    <property type="term" value="C:ribosome"/>
    <property type="evidence" value="ECO:0007669"/>
    <property type="project" value="UniProtKB-KW"/>
</dbReference>
<proteinExistence type="inferred from homology"/>
<keyword evidence="5 6" id="KW-0687">Ribonucleoprotein</keyword>
<keyword evidence="2 6" id="KW-0699">rRNA-binding</keyword>
<gene>
    <name evidence="6 7" type="primary">rpl31</name>
</gene>
<dbReference type="AlphaFoldDB" id="A0A1L1W8I6"/>
<dbReference type="InterPro" id="IPR002150">
    <property type="entry name" value="Ribosomal_bL31"/>
</dbReference>
<comment type="function">
    <text evidence="6">Binds the 23S rRNA.</text>
</comment>
<dbReference type="Pfam" id="PF01197">
    <property type="entry name" value="Ribosomal_L31"/>
    <property type="match status" value="1"/>
</dbReference>
<dbReference type="PRINTS" id="PR01249">
    <property type="entry name" value="RIBOSOMALL31"/>
</dbReference>
<evidence type="ECO:0000256" key="6">
    <source>
        <dbReference type="HAMAP-Rule" id="MF_00501"/>
    </source>
</evidence>
<dbReference type="EMBL" id="KJ513670">
    <property type="protein sequence ID" value="AHZ94665.1"/>
    <property type="molecule type" value="Genomic_DNA"/>
</dbReference>
<comment type="similarity">
    <text evidence="1 6">Belongs to the bacterial ribosomal protein bL31 family. Type A subfamily.</text>
</comment>
<dbReference type="PANTHER" id="PTHR33280">
    <property type="entry name" value="50S RIBOSOMAL PROTEIN L31, CHLOROPLASTIC"/>
    <property type="match status" value="1"/>
</dbReference>
<dbReference type="GeneID" id="30689805"/>
<dbReference type="InterPro" id="IPR027491">
    <property type="entry name" value="Ribosomal_bL31_A"/>
</dbReference>